<evidence type="ECO:0000313" key="2">
    <source>
        <dbReference type="EMBL" id="URJ51991.1"/>
    </source>
</evidence>
<keyword evidence="1" id="KW-0472">Membrane</keyword>
<sequence length="57" mass="6286">MVIFVLGSKIAASSTLPLLETVQLIELAEVFERMDALFTLLLFLGLIIKMVAFFNGP</sequence>
<reference evidence="2" key="1">
    <citation type="submission" date="2022-11" db="EMBL/GenBank/DDBJ databases">
        <authorList>
            <person name="Vasilchenko N.G."/>
            <person name="Prazdnova E.V."/>
            <person name="Gorovtsov A.V."/>
            <person name="Chistyakov V.A."/>
            <person name="Pak M.L."/>
        </authorList>
    </citation>
    <scope>NUCLEOTIDE SEQUENCE</scope>
    <source>
        <strain evidence="2">R 4.5</strain>
    </source>
</reference>
<dbReference type="AlphaFoldDB" id="A0AAE9L7V7"/>
<protein>
    <submittedName>
        <fullName evidence="2">GerAB/ArcD/ProY family transporter</fullName>
    </submittedName>
</protein>
<evidence type="ECO:0000313" key="3">
    <source>
        <dbReference type="Proteomes" id="UP001055784"/>
    </source>
</evidence>
<dbReference type="InterPro" id="IPR004761">
    <property type="entry name" value="Spore_GerAB"/>
</dbReference>
<proteinExistence type="predicted"/>
<dbReference type="GO" id="GO:0016020">
    <property type="term" value="C:membrane"/>
    <property type="evidence" value="ECO:0007669"/>
    <property type="project" value="InterPro"/>
</dbReference>
<dbReference type="EMBL" id="CP097770">
    <property type="protein sequence ID" value="URJ51991.1"/>
    <property type="molecule type" value="Genomic_DNA"/>
</dbReference>
<gene>
    <name evidence="2" type="ORF">MF626_001471</name>
</gene>
<accession>A0AAE9L7V7</accession>
<keyword evidence="1" id="KW-0812">Transmembrane</keyword>
<dbReference type="Proteomes" id="UP001055784">
    <property type="component" value="Chromosome"/>
</dbReference>
<organism evidence="2 3">
    <name type="scientific">Paenibacillus polymyxa</name>
    <name type="common">Bacillus polymyxa</name>
    <dbReference type="NCBI Taxonomy" id="1406"/>
    <lineage>
        <taxon>Bacteria</taxon>
        <taxon>Bacillati</taxon>
        <taxon>Bacillota</taxon>
        <taxon>Bacilli</taxon>
        <taxon>Bacillales</taxon>
        <taxon>Paenibacillaceae</taxon>
        <taxon>Paenibacillus</taxon>
    </lineage>
</organism>
<evidence type="ECO:0000256" key="1">
    <source>
        <dbReference type="SAM" id="Phobius"/>
    </source>
</evidence>
<dbReference type="Pfam" id="PF03845">
    <property type="entry name" value="Spore_permease"/>
    <property type="match status" value="1"/>
</dbReference>
<dbReference type="RefSeq" id="WP_250261391.1">
    <property type="nucleotide sequence ID" value="NZ_CP097770.1"/>
</dbReference>
<feature type="transmembrane region" description="Helical" evidence="1">
    <location>
        <begin position="36"/>
        <end position="54"/>
    </location>
</feature>
<dbReference type="GO" id="GO:0009847">
    <property type="term" value="P:spore germination"/>
    <property type="evidence" value="ECO:0007669"/>
    <property type="project" value="InterPro"/>
</dbReference>
<name>A0AAE9L7V7_PAEPO</name>
<keyword evidence="1" id="KW-1133">Transmembrane helix</keyword>